<sequence>MAEPPVVWWIGPPPPLAVTRLTRVLQLGALTAMLVWVLGYLGGLSLSPRPTAPDGSANDTSQLFNWHPLLITVAFPVLMAEAVLAYKSPLVPMSDRPHAKLYHLVLHTLALVCTVLGVVAAFKSHTLKKPTPMADLYSSHSYLGLATLSLLGFQYLLAAYSYLFPKLTLARRRALGPLHSYLGKAILVAGLATMAVGIQEKQTFVQAFAKPASLYEPRMWLPGLIQLLLLATGLAVLYHHAPPAAPPAHHHRRQQFGGSSEADGAEDAALVTAQMSETDELHFERDARHSA</sequence>
<evidence type="ECO:0000256" key="3">
    <source>
        <dbReference type="ARBA" id="ARBA00022448"/>
    </source>
</evidence>
<evidence type="ECO:0000256" key="5">
    <source>
        <dbReference type="ARBA" id="ARBA00022692"/>
    </source>
</evidence>
<dbReference type="SMART" id="SM00665">
    <property type="entry name" value="B561"/>
    <property type="match status" value="1"/>
</dbReference>
<comment type="caution">
    <text evidence="13">The sequence shown here is derived from an EMBL/GenBank/DDBJ whole genome shotgun (WGS) entry which is preliminary data.</text>
</comment>
<evidence type="ECO:0000313" key="14">
    <source>
        <dbReference type="Proteomes" id="UP000239899"/>
    </source>
</evidence>
<keyword evidence="4" id="KW-0349">Heme</keyword>
<dbReference type="GO" id="GO:0046872">
    <property type="term" value="F:metal ion binding"/>
    <property type="evidence" value="ECO:0007669"/>
    <property type="project" value="UniProtKB-KW"/>
</dbReference>
<feature type="transmembrane region" description="Helical" evidence="11">
    <location>
        <begin position="181"/>
        <end position="199"/>
    </location>
</feature>
<dbReference type="Gene3D" id="1.20.120.1770">
    <property type="match status" value="1"/>
</dbReference>
<name>A0A2P6TSL8_CHLSO</name>
<dbReference type="PANTHER" id="PTHR10106">
    <property type="entry name" value="CYTOCHROME B561-RELATED"/>
    <property type="match status" value="1"/>
</dbReference>
<keyword evidence="7" id="KW-0249">Electron transport</keyword>
<proteinExistence type="predicted"/>
<accession>A0A2P6TSL8</accession>
<evidence type="ECO:0000256" key="10">
    <source>
        <dbReference type="ARBA" id="ARBA00023136"/>
    </source>
</evidence>
<feature type="transmembrane region" description="Helical" evidence="11">
    <location>
        <begin position="142"/>
        <end position="160"/>
    </location>
</feature>
<keyword evidence="6" id="KW-0479">Metal-binding</keyword>
<keyword evidence="8 11" id="KW-1133">Transmembrane helix</keyword>
<evidence type="ECO:0000256" key="1">
    <source>
        <dbReference type="ARBA" id="ARBA00001970"/>
    </source>
</evidence>
<keyword evidence="3" id="KW-0813">Transport</keyword>
<dbReference type="InterPro" id="IPR006593">
    <property type="entry name" value="Cyt_b561/ferric_Rdtase_TM"/>
</dbReference>
<gene>
    <name evidence="13" type="ORF">C2E21_3908</name>
</gene>
<organism evidence="13 14">
    <name type="scientific">Chlorella sorokiniana</name>
    <name type="common">Freshwater green alga</name>
    <dbReference type="NCBI Taxonomy" id="3076"/>
    <lineage>
        <taxon>Eukaryota</taxon>
        <taxon>Viridiplantae</taxon>
        <taxon>Chlorophyta</taxon>
        <taxon>core chlorophytes</taxon>
        <taxon>Trebouxiophyceae</taxon>
        <taxon>Chlorellales</taxon>
        <taxon>Chlorellaceae</taxon>
        <taxon>Chlorella clade</taxon>
        <taxon>Chlorella</taxon>
    </lineage>
</organism>
<dbReference type="AlphaFoldDB" id="A0A2P6TSL8"/>
<reference evidence="13 14" key="1">
    <citation type="journal article" date="2018" name="Plant J.">
        <title>Genome sequences of Chlorella sorokiniana UTEX 1602 and Micractinium conductrix SAG 241.80: implications to maltose excretion by a green alga.</title>
        <authorList>
            <person name="Arriola M.B."/>
            <person name="Velmurugan N."/>
            <person name="Zhang Y."/>
            <person name="Plunkett M.H."/>
            <person name="Hondzo H."/>
            <person name="Barney B.M."/>
        </authorList>
    </citation>
    <scope>NUCLEOTIDE SEQUENCE [LARGE SCALE GENOMIC DNA]</scope>
    <source>
        <strain evidence="14">UTEX 1602</strain>
    </source>
</reference>
<dbReference type="GO" id="GO:0016491">
    <property type="term" value="F:oxidoreductase activity"/>
    <property type="evidence" value="ECO:0007669"/>
    <property type="project" value="InterPro"/>
</dbReference>
<feature type="transmembrane region" description="Helical" evidence="11">
    <location>
        <begin position="66"/>
        <end position="86"/>
    </location>
</feature>
<dbReference type="Pfam" id="PF03188">
    <property type="entry name" value="Cytochrom_B561"/>
    <property type="match status" value="1"/>
</dbReference>
<evidence type="ECO:0000259" key="12">
    <source>
        <dbReference type="PROSITE" id="PS50939"/>
    </source>
</evidence>
<dbReference type="InterPro" id="IPR043205">
    <property type="entry name" value="CYB561/CYBRD1-like"/>
</dbReference>
<keyword evidence="10 11" id="KW-0472">Membrane</keyword>
<evidence type="ECO:0000256" key="7">
    <source>
        <dbReference type="ARBA" id="ARBA00022982"/>
    </source>
</evidence>
<feature type="transmembrane region" description="Helical" evidence="11">
    <location>
        <begin position="101"/>
        <end position="122"/>
    </location>
</feature>
<evidence type="ECO:0000256" key="6">
    <source>
        <dbReference type="ARBA" id="ARBA00022723"/>
    </source>
</evidence>
<dbReference type="PANTHER" id="PTHR10106:SF0">
    <property type="entry name" value="LD36721P"/>
    <property type="match status" value="1"/>
</dbReference>
<keyword evidence="14" id="KW-1185">Reference proteome</keyword>
<protein>
    <submittedName>
        <fullName evidence="13">Transmembrane ascorbate ferrireductase 1</fullName>
    </submittedName>
</protein>
<feature type="transmembrane region" description="Helical" evidence="11">
    <location>
        <begin position="24"/>
        <end position="46"/>
    </location>
</feature>
<evidence type="ECO:0000256" key="4">
    <source>
        <dbReference type="ARBA" id="ARBA00022617"/>
    </source>
</evidence>
<evidence type="ECO:0000256" key="2">
    <source>
        <dbReference type="ARBA" id="ARBA00004141"/>
    </source>
</evidence>
<keyword evidence="9" id="KW-0408">Iron</keyword>
<evidence type="ECO:0000313" key="13">
    <source>
        <dbReference type="EMBL" id="PRW57060.1"/>
    </source>
</evidence>
<evidence type="ECO:0000256" key="11">
    <source>
        <dbReference type="SAM" id="Phobius"/>
    </source>
</evidence>
<dbReference type="Proteomes" id="UP000239899">
    <property type="component" value="Unassembled WGS sequence"/>
</dbReference>
<keyword evidence="5 11" id="KW-0812">Transmembrane</keyword>
<dbReference type="PROSITE" id="PS50939">
    <property type="entry name" value="CYTOCHROME_B561"/>
    <property type="match status" value="1"/>
</dbReference>
<feature type="domain" description="Cytochrome b561" evidence="12">
    <location>
        <begin position="21"/>
        <end position="241"/>
    </location>
</feature>
<comment type="cofactor">
    <cofactor evidence="1">
        <name>heme b</name>
        <dbReference type="ChEBI" id="CHEBI:60344"/>
    </cofactor>
</comment>
<evidence type="ECO:0000256" key="8">
    <source>
        <dbReference type="ARBA" id="ARBA00022989"/>
    </source>
</evidence>
<dbReference type="GO" id="GO:0016020">
    <property type="term" value="C:membrane"/>
    <property type="evidence" value="ECO:0007669"/>
    <property type="project" value="UniProtKB-SubCell"/>
</dbReference>
<dbReference type="EMBL" id="LHPG02000007">
    <property type="protein sequence ID" value="PRW57060.1"/>
    <property type="molecule type" value="Genomic_DNA"/>
</dbReference>
<feature type="transmembrane region" description="Helical" evidence="11">
    <location>
        <begin position="219"/>
        <end position="238"/>
    </location>
</feature>
<dbReference type="STRING" id="3076.A0A2P6TSL8"/>
<comment type="subcellular location">
    <subcellularLocation>
        <location evidence="2">Membrane</location>
        <topology evidence="2">Multi-pass membrane protein</topology>
    </subcellularLocation>
</comment>
<evidence type="ECO:0000256" key="9">
    <source>
        <dbReference type="ARBA" id="ARBA00023004"/>
    </source>
</evidence>
<dbReference type="OrthoDB" id="907479at2759"/>